<dbReference type="SUPFAM" id="SSF64005">
    <property type="entry name" value="Undecaprenyl diphosphate synthase"/>
    <property type="match status" value="1"/>
</dbReference>
<dbReference type="Gene3D" id="3.40.1180.10">
    <property type="entry name" value="Decaprenyl diphosphate synthase-like"/>
    <property type="match status" value="1"/>
</dbReference>
<protein>
    <recommendedName>
        <fullName evidence="2">Ditrans,polycis-undecaprenyl-diphosphate synthase ((2E,6E)-farnesyl-diphosphate specific)</fullName>
        <ecNumber evidence="2">2.5.1.31</ecNumber>
    </recommendedName>
    <alternativeName>
        <fullName evidence="2">Ditrans,polycis-undecaprenylcistransferase</fullName>
    </alternativeName>
    <alternativeName>
        <fullName evidence="2">Undecaprenyl diphosphate synthase</fullName>
        <shortName evidence="2">UDS</shortName>
    </alternativeName>
    <alternativeName>
        <fullName evidence="2">Undecaprenyl pyrophosphate synthase</fullName>
        <shortName evidence="2">UPP synthase</shortName>
    </alternativeName>
</protein>
<comment type="function">
    <text evidence="2">Catalyzes the sequential condensation of isopentenyl diphosphate (IPP) with (2E,6E)-farnesyl diphosphate (E,E-FPP) to yield (2Z,6Z,10Z,14Z,18Z,22Z,26Z,30Z,34E,38E)-undecaprenyl diphosphate (di-trans,octa-cis-UPP). UPP is the precursor of glycosyl carrier lipid in the biosynthesis of bacterial cell wall polysaccharide components such as peptidoglycan and lipopolysaccharide.</text>
</comment>
<dbReference type="GO" id="GO:0009252">
    <property type="term" value="P:peptidoglycan biosynthetic process"/>
    <property type="evidence" value="ECO:0007669"/>
    <property type="project" value="UniProtKB-UniRule"/>
</dbReference>
<feature type="binding site" evidence="2">
    <location>
        <position position="210"/>
    </location>
    <ligand>
        <name>Mg(2+)</name>
        <dbReference type="ChEBI" id="CHEBI:18420"/>
    </ligand>
</feature>
<feature type="binding site" evidence="2">
    <location>
        <position position="23"/>
    </location>
    <ligand>
        <name>Mg(2+)</name>
        <dbReference type="ChEBI" id="CHEBI:18420"/>
    </ligand>
</feature>
<dbReference type="EC" id="2.5.1.31" evidence="2"/>
<comment type="catalytic activity">
    <reaction evidence="2">
        <text>8 isopentenyl diphosphate + (2E,6E)-farnesyl diphosphate = di-trans,octa-cis-undecaprenyl diphosphate + 8 diphosphate</text>
        <dbReference type="Rhea" id="RHEA:27551"/>
        <dbReference type="ChEBI" id="CHEBI:33019"/>
        <dbReference type="ChEBI" id="CHEBI:58405"/>
        <dbReference type="ChEBI" id="CHEBI:128769"/>
        <dbReference type="ChEBI" id="CHEBI:175763"/>
        <dbReference type="EC" id="2.5.1.31"/>
    </reaction>
</comment>
<feature type="binding site" evidence="2">
    <location>
        <position position="191"/>
    </location>
    <ligand>
        <name>substrate</name>
    </ligand>
</feature>
<keyword evidence="2" id="KW-0573">Peptidoglycan synthesis</keyword>
<name>A0A1I1IPU3_9GAMM</name>
<comment type="subunit">
    <text evidence="2">Homodimer.</text>
</comment>
<dbReference type="GO" id="GO:0071555">
    <property type="term" value="P:cell wall organization"/>
    <property type="evidence" value="ECO:0007669"/>
    <property type="project" value="UniProtKB-KW"/>
</dbReference>
<dbReference type="STRING" id="1122252.SAMN05660443_2441"/>
<accession>A0A1I1IPU3</accession>
<dbReference type="CDD" id="cd00475">
    <property type="entry name" value="Cis_IPPS"/>
    <property type="match status" value="1"/>
</dbReference>
<comment type="cofactor">
    <cofactor evidence="2">
        <name>Mg(2+)</name>
        <dbReference type="ChEBI" id="CHEBI:18420"/>
    </cofactor>
    <text evidence="2">Binds 2 magnesium ions per subunit.</text>
</comment>
<dbReference type="Proteomes" id="UP000199058">
    <property type="component" value="Unassembled WGS sequence"/>
</dbReference>
<dbReference type="AlphaFoldDB" id="A0A1I1IPU3"/>
<feature type="active site" evidence="2">
    <location>
        <position position="23"/>
    </location>
</feature>
<feature type="binding site" evidence="2">
    <location>
        <begin position="197"/>
        <end position="199"/>
    </location>
    <ligand>
        <name>substrate</name>
    </ligand>
</feature>
<dbReference type="InterPro" id="IPR018520">
    <property type="entry name" value="UPP_synth-like_CS"/>
</dbReference>
<comment type="caution">
    <text evidence="2">Lacks conserved residue(s) required for the propagation of feature annotation.</text>
</comment>
<evidence type="ECO:0000256" key="2">
    <source>
        <dbReference type="HAMAP-Rule" id="MF_01139"/>
    </source>
</evidence>
<dbReference type="GO" id="GO:0008834">
    <property type="term" value="F:ditrans,polycis-undecaprenyl-diphosphate synthase [(2E,6E)-farnesyl-diphosphate specific] activity"/>
    <property type="evidence" value="ECO:0007669"/>
    <property type="project" value="UniProtKB-UniRule"/>
</dbReference>
<gene>
    <name evidence="2" type="primary">uppS</name>
    <name evidence="3" type="ORF">SAMN05660443_2441</name>
</gene>
<keyword evidence="2" id="KW-0133">Cell shape</keyword>
<dbReference type="GO" id="GO:0008360">
    <property type="term" value="P:regulation of cell shape"/>
    <property type="evidence" value="ECO:0007669"/>
    <property type="project" value="UniProtKB-KW"/>
</dbReference>
<dbReference type="GO" id="GO:0016094">
    <property type="term" value="P:polyprenol biosynthetic process"/>
    <property type="evidence" value="ECO:0007669"/>
    <property type="project" value="TreeGrafter"/>
</dbReference>
<evidence type="ECO:0000256" key="1">
    <source>
        <dbReference type="ARBA" id="ARBA00022679"/>
    </source>
</evidence>
<evidence type="ECO:0000313" key="3">
    <source>
        <dbReference type="EMBL" id="SFC38244.1"/>
    </source>
</evidence>
<dbReference type="PANTHER" id="PTHR10291:SF0">
    <property type="entry name" value="DEHYDRODOLICHYL DIPHOSPHATE SYNTHASE 2"/>
    <property type="match status" value="1"/>
</dbReference>
<dbReference type="Pfam" id="PF01255">
    <property type="entry name" value="Prenyltransf"/>
    <property type="match status" value="1"/>
</dbReference>
<feature type="active site" description="Proton acceptor" evidence="2">
    <location>
        <position position="71"/>
    </location>
</feature>
<feature type="binding site" evidence="2">
    <location>
        <begin position="68"/>
        <end position="70"/>
    </location>
    <ligand>
        <name>substrate</name>
    </ligand>
</feature>
<feature type="binding site" evidence="2">
    <location>
        <position position="74"/>
    </location>
    <ligand>
        <name>substrate</name>
    </ligand>
</feature>
<dbReference type="GO" id="GO:0005829">
    <property type="term" value="C:cytosol"/>
    <property type="evidence" value="ECO:0007669"/>
    <property type="project" value="TreeGrafter"/>
</dbReference>
<feature type="binding site" evidence="2">
    <location>
        <position position="40"/>
    </location>
    <ligand>
        <name>substrate</name>
    </ligand>
</feature>
<dbReference type="NCBIfam" id="TIGR00055">
    <property type="entry name" value="uppS"/>
    <property type="match status" value="1"/>
</dbReference>
<dbReference type="PROSITE" id="PS01066">
    <property type="entry name" value="UPP_SYNTHASE"/>
    <property type="match status" value="1"/>
</dbReference>
<feature type="binding site" evidence="2">
    <location>
        <begin position="24"/>
        <end position="27"/>
    </location>
    <ligand>
        <name>substrate</name>
    </ligand>
</feature>
<dbReference type="GO" id="GO:0000287">
    <property type="term" value="F:magnesium ion binding"/>
    <property type="evidence" value="ECO:0007669"/>
    <property type="project" value="UniProtKB-UniRule"/>
</dbReference>
<feature type="binding site" evidence="2">
    <location>
        <position position="72"/>
    </location>
    <ligand>
        <name>substrate</name>
    </ligand>
</feature>
<dbReference type="FunFam" id="3.40.1180.10:FF:000001">
    <property type="entry name" value="(2E,6E)-farnesyl-diphosphate-specific ditrans,polycis-undecaprenyl-diphosphate synthase"/>
    <property type="match status" value="1"/>
</dbReference>
<comment type="similarity">
    <text evidence="2">Belongs to the UPP synthase family.</text>
</comment>
<keyword evidence="4" id="KW-1185">Reference proteome</keyword>
<dbReference type="PANTHER" id="PTHR10291">
    <property type="entry name" value="DEHYDRODOLICHYL DIPHOSPHATE SYNTHASE FAMILY MEMBER"/>
    <property type="match status" value="1"/>
</dbReference>
<keyword evidence="2" id="KW-0961">Cell wall biogenesis/degradation</keyword>
<dbReference type="HAMAP" id="MF_01139">
    <property type="entry name" value="ISPT"/>
    <property type="match status" value="1"/>
</dbReference>
<keyword evidence="2" id="KW-0479">Metal-binding</keyword>
<dbReference type="InterPro" id="IPR001441">
    <property type="entry name" value="UPP_synth-like"/>
</dbReference>
<evidence type="ECO:0000313" key="4">
    <source>
        <dbReference type="Proteomes" id="UP000199058"/>
    </source>
</evidence>
<keyword evidence="2" id="KW-0460">Magnesium</keyword>
<dbReference type="OrthoDB" id="4191603at2"/>
<proteinExistence type="inferred from homology"/>
<keyword evidence="1 2" id="KW-0808">Transferase</keyword>
<feature type="binding site" evidence="2">
    <location>
        <position position="28"/>
    </location>
    <ligand>
        <name>substrate</name>
    </ligand>
</feature>
<sequence>MKNSAEAYPQLEQLPRHVAIIMDGNNRWAKARKLPGVAGHRAGVESVRAVIEVALRQGIEALTLFAFSSENWKRPEDEVTHLMELFQWVLKKEIRRLNKYEVRLKIIGDRSAFSRQLQQLMARAEARTAANKRMTLVVAANYGGRWDLLQATRKLAQTVAQGQLQAEDLSEEHIQAELSLAELPDPDLCIRTSGEQRISNFLLWQLAYAELVFAKEFWPDFRQDAFFATLQEFSQRQRRFGGREEQPAEE</sequence>
<reference evidence="3 4" key="1">
    <citation type="submission" date="2016-10" db="EMBL/GenBank/DDBJ databases">
        <authorList>
            <person name="de Groot N.N."/>
        </authorList>
    </citation>
    <scope>NUCLEOTIDE SEQUENCE [LARGE SCALE GENOMIC DNA]</scope>
    <source>
        <strain evidence="3 4">DSM 18438</strain>
    </source>
</reference>
<dbReference type="RefSeq" id="WP_091964096.1">
    <property type="nucleotide sequence ID" value="NZ_FOLH01000005.1"/>
</dbReference>
<dbReference type="EMBL" id="FOLH01000005">
    <property type="protein sequence ID" value="SFC38244.1"/>
    <property type="molecule type" value="Genomic_DNA"/>
</dbReference>
<organism evidence="3 4">
    <name type="scientific">Marinospirillum celere</name>
    <dbReference type="NCBI Taxonomy" id="1122252"/>
    <lineage>
        <taxon>Bacteria</taxon>
        <taxon>Pseudomonadati</taxon>
        <taxon>Pseudomonadota</taxon>
        <taxon>Gammaproteobacteria</taxon>
        <taxon>Oceanospirillales</taxon>
        <taxon>Oceanospirillaceae</taxon>
        <taxon>Marinospirillum</taxon>
    </lineage>
</organism>
<dbReference type="InterPro" id="IPR036424">
    <property type="entry name" value="UPP_synth-like_sf"/>
</dbReference>